<reference evidence="3" key="1">
    <citation type="submission" date="2006-12" db="EMBL/GenBank/DDBJ databases">
        <title>Complete sequence of chromosome 1 of Paracoccus denitrificans PD1222.</title>
        <authorList>
            <person name="Copeland A."/>
            <person name="Lucas S."/>
            <person name="Lapidus A."/>
            <person name="Barry K."/>
            <person name="Detter J.C."/>
            <person name="Glavina del Rio T."/>
            <person name="Hammon N."/>
            <person name="Israni S."/>
            <person name="Dalin E."/>
            <person name="Tice H."/>
            <person name="Pitluck S."/>
            <person name="Munk A.C."/>
            <person name="Brettin T."/>
            <person name="Bruce D."/>
            <person name="Han C."/>
            <person name="Tapia R."/>
            <person name="Gilna P."/>
            <person name="Schmutz J."/>
            <person name="Larimer F."/>
            <person name="Land M."/>
            <person name="Hauser L."/>
            <person name="Kyrpides N."/>
            <person name="Lykidis A."/>
            <person name="Spiro S."/>
            <person name="Richardson D.J."/>
            <person name="Moir J.W.B."/>
            <person name="Ferguson S.J."/>
            <person name="van Spanning R.J.M."/>
            <person name="Richardson P."/>
        </authorList>
    </citation>
    <scope>NUCLEOTIDE SEQUENCE [LARGE SCALE GENOMIC DNA]</scope>
    <source>
        <strain evidence="3">Pd 1222</strain>
    </source>
</reference>
<keyword evidence="3" id="KW-1185">Reference proteome</keyword>
<name>A1B509_PARDP</name>
<dbReference type="OrthoDB" id="7776926at2"/>
<dbReference type="KEGG" id="pde:Pden_2516"/>
<dbReference type="STRING" id="318586.Pden_2516"/>
<evidence type="ECO:0000256" key="1">
    <source>
        <dbReference type="SAM" id="MobiDB-lite"/>
    </source>
</evidence>
<evidence type="ECO:0000313" key="2">
    <source>
        <dbReference type="EMBL" id="ABL70603.1"/>
    </source>
</evidence>
<dbReference type="EMBL" id="CP000489">
    <property type="protein sequence ID" value="ABL70603.1"/>
    <property type="molecule type" value="Genomic_DNA"/>
</dbReference>
<evidence type="ECO:0000313" key="3">
    <source>
        <dbReference type="Proteomes" id="UP000000361"/>
    </source>
</evidence>
<gene>
    <name evidence="2" type="ordered locus">Pden_2516</name>
</gene>
<dbReference type="RefSeq" id="WP_011748796.1">
    <property type="nucleotide sequence ID" value="NC_008686.1"/>
</dbReference>
<organism evidence="2 3">
    <name type="scientific">Paracoccus denitrificans (strain Pd 1222)</name>
    <dbReference type="NCBI Taxonomy" id="318586"/>
    <lineage>
        <taxon>Bacteria</taxon>
        <taxon>Pseudomonadati</taxon>
        <taxon>Pseudomonadota</taxon>
        <taxon>Alphaproteobacteria</taxon>
        <taxon>Rhodobacterales</taxon>
        <taxon>Paracoccaceae</taxon>
        <taxon>Paracoccus</taxon>
    </lineage>
</organism>
<accession>A1B509</accession>
<sequence length="175" mass="19042">MIPVVHHIHSRTGPAATYAAQEVEVVGPTLARARPEVPPVGQADAVDKDMQLGREGVDHSRRAESPPTPEREGMPGTASNPDGPQDRAVFRARVIRFLTAIYGEDEAFQRALKLGTIVIQAVEDQPEPEMRPELSYATYRHGAAQAQQAMAATDRQGGDQPSNIVAGDFIAWWPK</sequence>
<feature type="compositionally biased region" description="Basic and acidic residues" evidence="1">
    <location>
        <begin position="45"/>
        <end position="73"/>
    </location>
</feature>
<feature type="region of interest" description="Disordered" evidence="1">
    <location>
        <begin position="32"/>
        <end position="86"/>
    </location>
</feature>
<dbReference type="GeneID" id="93450909"/>
<dbReference type="AlphaFoldDB" id="A1B509"/>
<proteinExistence type="predicted"/>
<dbReference type="HOGENOM" id="CLU_1531116_0_0_5"/>
<dbReference type="eggNOG" id="ENOG5032E06">
    <property type="taxonomic scope" value="Bacteria"/>
</dbReference>
<dbReference type="EnsemblBacteria" id="ABL70603">
    <property type="protein sequence ID" value="ABL70603"/>
    <property type="gene ID" value="Pden_2516"/>
</dbReference>
<protein>
    <submittedName>
        <fullName evidence="2">Uncharacterized protein</fullName>
    </submittedName>
</protein>
<dbReference type="Proteomes" id="UP000000361">
    <property type="component" value="Chromosome 1"/>
</dbReference>